<feature type="transmembrane region" description="Helical" evidence="6">
    <location>
        <begin position="55"/>
        <end position="81"/>
    </location>
</feature>
<feature type="transmembrane region" description="Helical" evidence="6">
    <location>
        <begin position="138"/>
        <end position="160"/>
    </location>
</feature>
<dbReference type="GO" id="GO:0016020">
    <property type="term" value="C:membrane"/>
    <property type="evidence" value="ECO:0007669"/>
    <property type="project" value="UniProtKB-SubCell"/>
</dbReference>
<keyword evidence="2 6" id="KW-0812">Transmembrane</keyword>
<keyword evidence="9" id="KW-1185">Reference proteome</keyword>
<reference evidence="8 9" key="1">
    <citation type="journal article" date="2021" name="Nat. Commun.">
        <title>Genetic determinants of endophytism in the Arabidopsis root mycobiome.</title>
        <authorList>
            <person name="Mesny F."/>
            <person name="Miyauchi S."/>
            <person name="Thiergart T."/>
            <person name="Pickel B."/>
            <person name="Atanasova L."/>
            <person name="Karlsson M."/>
            <person name="Huettel B."/>
            <person name="Barry K.W."/>
            <person name="Haridas S."/>
            <person name="Chen C."/>
            <person name="Bauer D."/>
            <person name="Andreopoulos W."/>
            <person name="Pangilinan J."/>
            <person name="LaButti K."/>
            <person name="Riley R."/>
            <person name="Lipzen A."/>
            <person name="Clum A."/>
            <person name="Drula E."/>
            <person name="Henrissat B."/>
            <person name="Kohler A."/>
            <person name="Grigoriev I.V."/>
            <person name="Martin F.M."/>
            <person name="Hacquard S."/>
        </authorList>
    </citation>
    <scope>NUCLEOTIDE SEQUENCE [LARGE SCALE GENOMIC DNA]</scope>
    <source>
        <strain evidence="8 9">MPI-CAGE-CH-0241</strain>
    </source>
</reference>
<evidence type="ECO:0000259" key="7">
    <source>
        <dbReference type="Pfam" id="PF20684"/>
    </source>
</evidence>
<feature type="domain" description="Rhodopsin" evidence="7">
    <location>
        <begin position="24"/>
        <end position="193"/>
    </location>
</feature>
<dbReference type="EMBL" id="JAGPYM010000033">
    <property type="protein sequence ID" value="KAH6876734.1"/>
    <property type="molecule type" value="Genomic_DNA"/>
</dbReference>
<evidence type="ECO:0000256" key="4">
    <source>
        <dbReference type="ARBA" id="ARBA00023136"/>
    </source>
</evidence>
<keyword evidence="3 6" id="KW-1133">Transmembrane helix</keyword>
<name>A0A9P9AGJ5_9HYPO</name>
<proteinExistence type="inferred from homology"/>
<comment type="caution">
    <text evidence="8">The sequence shown here is derived from an EMBL/GenBank/DDBJ whole genome shotgun (WGS) entry which is preliminary data.</text>
</comment>
<comment type="subcellular location">
    <subcellularLocation>
        <location evidence="1">Membrane</location>
        <topology evidence="1">Multi-pass membrane protein</topology>
    </subcellularLocation>
</comment>
<evidence type="ECO:0000256" key="3">
    <source>
        <dbReference type="ARBA" id="ARBA00022989"/>
    </source>
</evidence>
<evidence type="ECO:0000256" key="1">
    <source>
        <dbReference type="ARBA" id="ARBA00004141"/>
    </source>
</evidence>
<accession>A0A9P9AGJ5</accession>
<evidence type="ECO:0000256" key="2">
    <source>
        <dbReference type="ARBA" id="ARBA00022692"/>
    </source>
</evidence>
<dbReference type="AlphaFoldDB" id="A0A9P9AGJ5"/>
<evidence type="ECO:0000313" key="8">
    <source>
        <dbReference type="EMBL" id="KAH6876734.1"/>
    </source>
</evidence>
<gene>
    <name evidence="8" type="ORF">B0T10DRAFT_566700</name>
</gene>
<evidence type="ECO:0000256" key="5">
    <source>
        <dbReference type="ARBA" id="ARBA00038359"/>
    </source>
</evidence>
<keyword evidence="4 6" id="KW-0472">Membrane</keyword>
<evidence type="ECO:0000313" key="9">
    <source>
        <dbReference type="Proteomes" id="UP000777438"/>
    </source>
</evidence>
<feature type="transmembrane region" description="Helical" evidence="6">
    <location>
        <begin position="20"/>
        <end position="43"/>
    </location>
</feature>
<dbReference type="InterPro" id="IPR049326">
    <property type="entry name" value="Rhodopsin_dom_fungi"/>
</dbReference>
<dbReference type="Proteomes" id="UP000777438">
    <property type="component" value="Unassembled WGS sequence"/>
</dbReference>
<dbReference type="InterPro" id="IPR052337">
    <property type="entry name" value="SAT4-like"/>
</dbReference>
<dbReference type="PANTHER" id="PTHR33048:SF2">
    <property type="entry name" value="SRPK"/>
    <property type="match status" value="1"/>
</dbReference>
<dbReference type="OrthoDB" id="2988756at2759"/>
<comment type="similarity">
    <text evidence="5">Belongs to the SAT4 family.</text>
</comment>
<organism evidence="8 9">
    <name type="scientific">Thelonectria olida</name>
    <dbReference type="NCBI Taxonomy" id="1576542"/>
    <lineage>
        <taxon>Eukaryota</taxon>
        <taxon>Fungi</taxon>
        <taxon>Dikarya</taxon>
        <taxon>Ascomycota</taxon>
        <taxon>Pezizomycotina</taxon>
        <taxon>Sordariomycetes</taxon>
        <taxon>Hypocreomycetidae</taxon>
        <taxon>Hypocreales</taxon>
        <taxon>Nectriaceae</taxon>
        <taxon>Thelonectria</taxon>
    </lineage>
</organism>
<sequence length="290" mass="31956">MTGLNGAPRDDKVGGSKNQVAGWTVYTTVLWTIKAALCAFYFRLTHGLPSYKIRLYIGAGLIASTYIAVICCILFSCRPFHKMWQINPDPGNLCQPASSKLYIFIVVCLNVITDAYLLLIPIPLLWGAQIPKIKKIGLVFLFSGGIFVMVAGLLRCVLILENSVMGPTQGASWAVRESFVAVATSSLPMTWGWVRQKLRPYLGSLLSSKDKHQSRPAPGSIMLGDQSDRTTWRSQQLNSIKSVIRNEPTGRDRDIYVHAGEASSDNILPVQHGAIRKKIEFSVSTSQGQK</sequence>
<feature type="transmembrane region" description="Helical" evidence="6">
    <location>
        <begin position="101"/>
        <end position="126"/>
    </location>
</feature>
<dbReference type="PANTHER" id="PTHR33048">
    <property type="entry name" value="PTH11-LIKE INTEGRAL MEMBRANE PROTEIN (AFU_ORTHOLOGUE AFUA_5G11245)"/>
    <property type="match status" value="1"/>
</dbReference>
<evidence type="ECO:0000256" key="6">
    <source>
        <dbReference type="SAM" id="Phobius"/>
    </source>
</evidence>
<dbReference type="Pfam" id="PF20684">
    <property type="entry name" value="Fung_rhodopsin"/>
    <property type="match status" value="1"/>
</dbReference>
<protein>
    <recommendedName>
        <fullName evidence="7">Rhodopsin domain-containing protein</fullName>
    </recommendedName>
</protein>